<dbReference type="Pfam" id="PF26153">
    <property type="entry name" value="LEA-2L_5"/>
    <property type="match status" value="1"/>
</dbReference>
<gene>
    <name evidence="6" type="ORF">H072_9344</name>
</gene>
<dbReference type="eggNOG" id="ENOG502QZVV">
    <property type="taxonomic scope" value="Eukaryota"/>
</dbReference>
<keyword evidence="7" id="KW-1185">Reference proteome</keyword>
<keyword evidence="2" id="KW-0472">Membrane</keyword>
<proteinExistence type="predicted"/>
<dbReference type="PANTHER" id="PTHR35895">
    <property type="entry name" value="CHROMOSOME 16, WHOLE GENOME SHOTGUN SEQUENCE"/>
    <property type="match status" value="1"/>
</dbReference>
<dbReference type="OrthoDB" id="5596576at2759"/>
<accession>S8BPC2</accession>
<keyword evidence="2" id="KW-0812">Transmembrane</keyword>
<dbReference type="InterPro" id="IPR059066">
    <property type="entry name" value="Ig_Tag1-like_5th"/>
</dbReference>
<dbReference type="Pfam" id="PF22786">
    <property type="entry name" value="Tag1_C"/>
    <property type="match status" value="1"/>
</dbReference>
<organism evidence="6 7">
    <name type="scientific">Dactylellina haptotyla (strain CBS 200.50)</name>
    <name type="common">Nematode-trapping fungus</name>
    <name type="synonym">Monacrosporium haptotylum</name>
    <dbReference type="NCBI Taxonomy" id="1284197"/>
    <lineage>
        <taxon>Eukaryota</taxon>
        <taxon>Fungi</taxon>
        <taxon>Dikarya</taxon>
        <taxon>Ascomycota</taxon>
        <taxon>Pezizomycotina</taxon>
        <taxon>Orbiliomycetes</taxon>
        <taxon>Orbiliales</taxon>
        <taxon>Orbiliaceae</taxon>
        <taxon>Dactylellina</taxon>
    </lineage>
</organism>
<name>S8BPC2_DACHA</name>
<dbReference type="GO" id="GO:0000329">
    <property type="term" value="C:fungal-type vacuole membrane"/>
    <property type="evidence" value="ECO:0007669"/>
    <property type="project" value="InterPro"/>
</dbReference>
<keyword evidence="2" id="KW-1133">Transmembrane helix</keyword>
<evidence type="ECO:0000313" key="7">
    <source>
        <dbReference type="Proteomes" id="UP000015100"/>
    </source>
</evidence>
<dbReference type="Proteomes" id="UP000015100">
    <property type="component" value="Unassembled WGS sequence"/>
</dbReference>
<reference evidence="7" key="2">
    <citation type="submission" date="2013-04" db="EMBL/GenBank/DDBJ databases">
        <title>Genomic mechanisms accounting for the adaptation to parasitism in nematode-trapping fungi.</title>
        <authorList>
            <person name="Ahren D.G."/>
        </authorList>
    </citation>
    <scope>NUCLEOTIDE SEQUENCE [LARGE SCALE GENOMIC DNA]</scope>
    <source>
        <strain evidence="7">CBS 200.50</strain>
    </source>
</reference>
<dbReference type="InterPro" id="IPR059065">
    <property type="entry name" value="Ig_Tag1-like_4th"/>
</dbReference>
<reference evidence="6 7" key="1">
    <citation type="journal article" date="2013" name="PLoS Genet.">
        <title>Genomic mechanisms accounting for the adaptation to parasitism in nematode-trapping fungi.</title>
        <authorList>
            <person name="Meerupati T."/>
            <person name="Andersson K.M."/>
            <person name="Friman E."/>
            <person name="Kumar D."/>
            <person name="Tunlid A."/>
            <person name="Ahren D."/>
        </authorList>
    </citation>
    <scope>NUCLEOTIDE SEQUENCE [LARGE SCALE GENOMIC DNA]</scope>
    <source>
        <strain evidence="6 7">CBS 200.50</strain>
    </source>
</reference>
<feature type="compositionally biased region" description="Polar residues" evidence="1">
    <location>
        <begin position="27"/>
        <end position="39"/>
    </location>
</feature>
<comment type="caution">
    <text evidence="6">The sequence shown here is derived from an EMBL/GenBank/DDBJ whole genome shotgun (WGS) entry which is preliminary data.</text>
</comment>
<feature type="domain" description="Tag1-like fourth Ig-like" evidence="4">
    <location>
        <begin position="604"/>
        <end position="717"/>
    </location>
</feature>
<evidence type="ECO:0000259" key="3">
    <source>
        <dbReference type="Pfam" id="PF22786"/>
    </source>
</evidence>
<evidence type="ECO:0008006" key="8">
    <source>
        <dbReference type="Google" id="ProtNLM"/>
    </source>
</evidence>
<feature type="compositionally biased region" description="Polar residues" evidence="1">
    <location>
        <begin position="64"/>
        <end position="74"/>
    </location>
</feature>
<dbReference type="EMBL" id="AQGS01000762">
    <property type="protein sequence ID" value="EPS37057.1"/>
    <property type="molecule type" value="Genomic_DNA"/>
</dbReference>
<evidence type="ECO:0000313" key="6">
    <source>
        <dbReference type="EMBL" id="EPS37057.1"/>
    </source>
</evidence>
<feature type="domain" description="Tag1 C-terminal" evidence="3">
    <location>
        <begin position="482"/>
        <end position="593"/>
    </location>
</feature>
<dbReference type="InterPro" id="IPR046368">
    <property type="entry name" value="Tag1"/>
</dbReference>
<dbReference type="PANTHER" id="PTHR35895:SF3">
    <property type="entry name" value="PRE-RRNA PROCESSING PROTEIN"/>
    <property type="match status" value="1"/>
</dbReference>
<dbReference type="AlphaFoldDB" id="S8BPC2"/>
<evidence type="ECO:0000259" key="4">
    <source>
        <dbReference type="Pfam" id="PF26150"/>
    </source>
</evidence>
<evidence type="ECO:0000256" key="2">
    <source>
        <dbReference type="SAM" id="Phobius"/>
    </source>
</evidence>
<feature type="compositionally biased region" description="Basic and acidic residues" evidence="1">
    <location>
        <begin position="40"/>
        <end position="59"/>
    </location>
</feature>
<sequence>MTAASIPSYGATSSSPDPTCNEDSDRTLANTPRLRTSENSTRDGYDSHGYDTFPTERSRLIAPSSPSLLSQSDADPTLPVRTDHERPKQPQNSSRVLIITLGLLCFLMMSILFIGFLLPEVAQEYSKTAADLRLSSLSLDSFTQSGARVRVRARVAMNATKVKGFLPRSVGILAGSVARQVKLGSSEVSLYLPEYPDGMIGTVVFPDIVVNLGNGQATDIDMLCDIVPGHLDGVKPALSDYLAGKIHSIRVQGESDIPVRSGILPLGTHRIVQEVIFREIPTLPSIELSRLNLAEIDTPERKALGANVTVSVQNKYPINIAIPPLGFSVLLLSCEQEFIEIAVAQTSTINIQPHQPIVADVAGVIQSIPFALIETCPGTGTSPLDDLLGQYVQGHCSTAYIRGLPFENTNPSLPAWVGDILSSVTIPIPFPGGHAFKDLLKSFSLNDVKFQLPDPSAEPGAPEASPRLSATVQAIVRLPQEMNAPLDVSKILANADIFYMGKKLGEFHFPTWAAATTVQNDKAHELEVDARVEDVPLNITDPDVFSEVAQKIIFGGGGVKLQAVGTADVKVGIASLGAFVIRGIPAQGDVMIKGGNYTLDEVHPQPNEITIISSTRTSVKLGANITFNNPTNYTANIPYINIAFMKNDTLLGNGTARDISVTLGRNNAIFEAFWAPAEGGDAAWDVGAVLLGDYVSGKNTTITVKLHGKSLPTLPDISKALSALKFEIPLPRIPQSRDPDSPDEPTDPSRFVQSATLHLASSTGTFVLNNPLKKDTIFMTNLTGFASHEGVVLGTLNYTYQFAIPPGISETPKLPVDWTLNGVGYDILKKAIGGILKIDAKAQSSIKLGQWEDRLSFEGNGIGAHVRF</sequence>
<protein>
    <recommendedName>
        <fullName evidence="8">Pre-rRNA processing protein</fullName>
    </recommendedName>
</protein>
<dbReference type="Pfam" id="PF26150">
    <property type="entry name" value="LEA-2_4"/>
    <property type="match status" value="1"/>
</dbReference>
<dbReference type="Pfam" id="PF26174">
    <property type="entry name" value="LEA-2_1"/>
    <property type="match status" value="1"/>
</dbReference>
<evidence type="ECO:0000259" key="5">
    <source>
        <dbReference type="Pfam" id="PF26153"/>
    </source>
</evidence>
<dbReference type="OMA" id="HYNITKL"/>
<dbReference type="InterPro" id="IPR055011">
    <property type="entry name" value="Tag1_C"/>
</dbReference>
<evidence type="ECO:0000256" key="1">
    <source>
        <dbReference type="SAM" id="MobiDB-lite"/>
    </source>
</evidence>
<feature type="domain" description="Tag1-like fifth Ig-like" evidence="5">
    <location>
        <begin position="746"/>
        <end position="855"/>
    </location>
</feature>
<dbReference type="HOGENOM" id="CLU_006918_0_0_1"/>
<feature type="transmembrane region" description="Helical" evidence="2">
    <location>
        <begin position="96"/>
        <end position="118"/>
    </location>
</feature>
<feature type="region of interest" description="Disordered" evidence="1">
    <location>
        <begin position="1"/>
        <end position="91"/>
    </location>
</feature>
<feature type="region of interest" description="Disordered" evidence="1">
    <location>
        <begin position="731"/>
        <end position="750"/>
    </location>
</feature>